<accession>A0A1C3RIG7</accession>
<dbReference type="PANTHER" id="PTHR11851:SF224">
    <property type="entry name" value="PROCESSING PROTEASE"/>
    <property type="match status" value="1"/>
</dbReference>
<reference evidence="4 5" key="1">
    <citation type="submission" date="2016-07" db="EMBL/GenBank/DDBJ databases">
        <authorList>
            <person name="Lefevre C.T."/>
        </authorList>
    </citation>
    <scope>NUCLEOTIDE SEQUENCE [LARGE SCALE GENOMIC DNA]</scope>
    <source>
        <strain evidence="4">PR1</strain>
    </source>
</reference>
<dbReference type="Proteomes" id="UP000231658">
    <property type="component" value="Unassembled WGS sequence"/>
</dbReference>
<dbReference type="GO" id="GO:0006508">
    <property type="term" value="P:proteolysis"/>
    <property type="evidence" value="ECO:0007669"/>
    <property type="project" value="UniProtKB-KW"/>
</dbReference>
<dbReference type="EMBL" id="FLYE01000034">
    <property type="protein sequence ID" value="SCA57068.1"/>
    <property type="molecule type" value="Genomic_DNA"/>
</dbReference>
<dbReference type="InterPro" id="IPR011249">
    <property type="entry name" value="Metalloenz_LuxS/M16"/>
</dbReference>
<dbReference type="SUPFAM" id="SSF63411">
    <property type="entry name" value="LuxS/MPP-like metallohydrolase"/>
    <property type="match status" value="2"/>
</dbReference>
<evidence type="ECO:0000256" key="1">
    <source>
        <dbReference type="SAM" id="SignalP"/>
    </source>
</evidence>
<dbReference type="GO" id="GO:0046872">
    <property type="term" value="F:metal ion binding"/>
    <property type="evidence" value="ECO:0007669"/>
    <property type="project" value="InterPro"/>
</dbReference>
<keyword evidence="4" id="KW-0378">Hydrolase</keyword>
<feature type="chain" id="PRO_5008680804" evidence="1">
    <location>
        <begin position="19"/>
        <end position="432"/>
    </location>
</feature>
<dbReference type="RefSeq" id="WP_069189129.1">
    <property type="nucleotide sequence ID" value="NZ_FLYE01000034.1"/>
</dbReference>
<evidence type="ECO:0000313" key="4">
    <source>
        <dbReference type="EMBL" id="SCA57068.1"/>
    </source>
</evidence>
<keyword evidence="4" id="KW-0645">Protease</keyword>
<feature type="domain" description="Peptidase M16 N-terminal" evidence="2">
    <location>
        <begin position="35"/>
        <end position="172"/>
    </location>
</feature>
<dbReference type="Pfam" id="PF00675">
    <property type="entry name" value="Peptidase_M16"/>
    <property type="match status" value="1"/>
</dbReference>
<dbReference type="Pfam" id="PF05193">
    <property type="entry name" value="Peptidase_M16_C"/>
    <property type="match status" value="1"/>
</dbReference>
<keyword evidence="1" id="KW-0732">Signal</keyword>
<dbReference type="InterPro" id="IPR007863">
    <property type="entry name" value="Peptidase_M16_C"/>
</dbReference>
<keyword evidence="5" id="KW-1185">Reference proteome</keyword>
<protein>
    <submittedName>
        <fullName evidence="4">Uncharacterized zinc protease-like protein y4wB</fullName>
    </submittedName>
</protein>
<gene>
    <name evidence="4" type="ORF">MTBPR1_40091</name>
</gene>
<dbReference type="OrthoDB" id="9811314at2"/>
<dbReference type="InterPro" id="IPR050361">
    <property type="entry name" value="MPP/UQCRC_Complex"/>
</dbReference>
<proteinExistence type="predicted"/>
<dbReference type="InterPro" id="IPR011765">
    <property type="entry name" value="Pept_M16_N"/>
</dbReference>
<feature type="signal peptide" evidence="1">
    <location>
        <begin position="1"/>
        <end position="18"/>
    </location>
</feature>
<dbReference type="GO" id="GO:0008233">
    <property type="term" value="F:peptidase activity"/>
    <property type="evidence" value="ECO:0007669"/>
    <property type="project" value="UniProtKB-KW"/>
</dbReference>
<evidence type="ECO:0000259" key="2">
    <source>
        <dbReference type="Pfam" id="PF00675"/>
    </source>
</evidence>
<dbReference type="STRING" id="1867952.MTBPR1_40091"/>
<dbReference type="PANTHER" id="PTHR11851">
    <property type="entry name" value="METALLOPROTEASE"/>
    <property type="match status" value="1"/>
</dbReference>
<dbReference type="AlphaFoldDB" id="A0A1C3RIG7"/>
<feature type="domain" description="Peptidase M16 C-terminal" evidence="3">
    <location>
        <begin position="185"/>
        <end position="361"/>
    </location>
</feature>
<evidence type="ECO:0000259" key="3">
    <source>
        <dbReference type="Pfam" id="PF05193"/>
    </source>
</evidence>
<evidence type="ECO:0000313" key="5">
    <source>
        <dbReference type="Proteomes" id="UP000231658"/>
    </source>
</evidence>
<sequence>MRYIVLALTLFLSLPAFALAPVQEVTSSSGIKAWLIEDHRNPIVSLKFAFRGGSALDPIGKEGLARLVSSTMDEGAGKWDSQGFQARLEDLSITLRFEASMDSFGGRVLTLRENLDASMEMLKAALTTPRFDLEPVERIRAQILAQLKQREEDPAALGALKIYKEVMGDHPYSRGSKGTVQGMENVTRADLKAFAKNRLGKDNLVIGVSGDITPEKLKSLLDETFSDLPDHAAPWQLPPVKLKFKKTTDVVNKPVPQSSILFAQKGIKRDDADFYAAYVLNYILGGGGFSSRLYEEVREKRGLVYSVYSYLANYEETELFMVGAGTQNARVKETLDVVRHEWQKAAREGVSFEEVRDAKTYLTGSFALRFNSSESIAAILSAMQMDRLPIDFLEQRNKLVEAVTLEDVNRMAKSLLMPEKFQAVVVGQPEGL</sequence>
<dbReference type="Gene3D" id="3.30.830.10">
    <property type="entry name" value="Metalloenzyme, LuxS/M16 peptidase-like"/>
    <property type="match status" value="2"/>
</dbReference>
<organism evidence="4 5">
    <name type="scientific">Candidatus Terasakiella magnetica</name>
    <dbReference type="NCBI Taxonomy" id="1867952"/>
    <lineage>
        <taxon>Bacteria</taxon>
        <taxon>Pseudomonadati</taxon>
        <taxon>Pseudomonadota</taxon>
        <taxon>Alphaproteobacteria</taxon>
        <taxon>Rhodospirillales</taxon>
        <taxon>Terasakiellaceae</taxon>
        <taxon>Terasakiella</taxon>
    </lineage>
</organism>
<name>A0A1C3RIG7_9PROT</name>